<sequence length="73" mass="8333">MDDTRDVSEDGQTDIDQEISTAASLEEDTDWREDDGKDDLADVAVEAEDGVEVSRHLKLEKAKQREKQRLTKR</sequence>
<evidence type="ECO:0000313" key="3">
    <source>
        <dbReference type="Proteomes" id="UP000243015"/>
    </source>
</evidence>
<dbReference type="EMBL" id="LHPM01000018">
    <property type="protein sequence ID" value="OAL62725.1"/>
    <property type="molecule type" value="Genomic_DNA"/>
</dbReference>
<proteinExistence type="predicted"/>
<dbReference type="Proteomes" id="UP000243015">
    <property type="component" value="Unassembled WGS sequence"/>
</dbReference>
<comment type="caution">
    <text evidence="2">The sequence shown here is derived from an EMBL/GenBank/DDBJ whole genome shotgun (WGS) entry which is preliminary data.</text>
</comment>
<name>A0A178ESQ6_TRIRU</name>
<gene>
    <name evidence="2" type="ORF">A7C99_5109</name>
</gene>
<evidence type="ECO:0000256" key="1">
    <source>
        <dbReference type="SAM" id="MobiDB-lite"/>
    </source>
</evidence>
<accession>A0A178ESQ6</accession>
<evidence type="ECO:0000313" key="2">
    <source>
        <dbReference type="EMBL" id="OAL62725.1"/>
    </source>
</evidence>
<reference evidence="2 3" key="1">
    <citation type="submission" date="2016-05" db="EMBL/GenBank/DDBJ databases">
        <title>Genome sequencing of Trichophyton rubrum CMCC(F)T1i isolated from hair.</title>
        <authorList>
            <person name="Zhan P."/>
            <person name="Tao Y."/>
            <person name="Liu W."/>
        </authorList>
    </citation>
    <scope>NUCLEOTIDE SEQUENCE [LARGE SCALE GENOMIC DNA]</scope>
    <source>
        <strain evidence="3">CMCC(F)T1i</strain>
    </source>
</reference>
<dbReference type="AlphaFoldDB" id="A0A178ESQ6"/>
<protein>
    <submittedName>
        <fullName evidence="2">Uncharacterized protein</fullName>
    </submittedName>
</protein>
<organism evidence="2 3">
    <name type="scientific">Trichophyton rubrum</name>
    <name type="common">Athlete's foot fungus</name>
    <name type="synonym">Epidermophyton rubrum</name>
    <dbReference type="NCBI Taxonomy" id="5551"/>
    <lineage>
        <taxon>Eukaryota</taxon>
        <taxon>Fungi</taxon>
        <taxon>Dikarya</taxon>
        <taxon>Ascomycota</taxon>
        <taxon>Pezizomycotina</taxon>
        <taxon>Eurotiomycetes</taxon>
        <taxon>Eurotiomycetidae</taxon>
        <taxon>Onygenales</taxon>
        <taxon>Arthrodermataceae</taxon>
        <taxon>Trichophyton</taxon>
    </lineage>
</organism>
<feature type="region of interest" description="Disordered" evidence="1">
    <location>
        <begin position="1"/>
        <end position="36"/>
    </location>
</feature>